<dbReference type="InterPro" id="IPR010432">
    <property type="entry name" value="RDD"/>
</dbReference>
<reference evidence="7 8" key="1">
    <citation type="submission" date="2016-10" db="EMBL/GenBank/DDBJ databases">
        <authorList>
            <person name="de Groot N.N."/>
        </authorList>
    </citation>
    <scope>NUCLEOTIDE SEQUENCE [LARGE SCALE GENOMIC DNA]</scope>
    <source>
        <strain evidence="7 8">DSM 46701</strain>
    </source>
</reference>
<evidence type="ECO:0000259" key="6">
    <source>
        <dbReference type="Pfam" id="PF06271"/>
    </source>
</evidence>
<name>A0A1H8FFT9_9BACL</name>
<dbReference type="PANTHER" id="PTHR38480:SF1">
    <property type="entry name" value="SLR0254 PROTEIN"/>
    <property type="match status" value="1"/>
</dbReference>
<accession>A0A1H8FFT9</accession>
<dbReference type="Proteomes" id="UP000199695">
    <property type="component" value="Unassembled WGS sequence"/>
</dbReference>
<feature type="domain" description="RDD" evidence="6">
    <location>
        <begin position="19"/>
        <end position="151"/>
    </location>
</feature>
<feature type="transmembrane region" description="Helical" evidence="5">
    <location>
        <begin position="62"/>
        <end position="80"/>
    </location>
</feature>
<evidence type="ECO:0000313" key="8">
    <source>
        <dbReference type="Proteomes" id="UP000199695"/>
    </source>
</evidence>
<dbReference type="STRING" id="1173111.SAMN05444955_108173"/>
<keyword evidence="4 5" id="KW-0472">Membrane</keyword>
<dbReference type="GO" id="GO:0016020">
    <property type="term" value="C:membrane"/>
    <property type="evidence" value="ECO:0007669"/>
    <property type="project" value="UniProtKB-SubCell"/>
</dbReference>
<evidence type="ECO:0000256" key="4">
    <source>
        <dbReference type="ARBA" id="ARBA00023136"/>
    </source>
</evidence>
<evidence type="ECO:0000256" key="2">
    <source>
        <dbReference type="ARBA" id="ARBA00022692"/>
    </source>
</evidence>
<dbReference type="RefSeq" id="WP_089968760.1">
    <property type="nucleotide sequence ID" value="NZ_FOCQ01000008.1"/>
</dbReference>
<evidence type="ECO:0000256" key="1">
    <source>
        <dbReference type="ARBA" id="ARBA00004141"/>
    </source>
</evidence>
<evidence type="ECO:0000256" key="5">
    <source>
        <dbReference type="SAM" id="Phobius"/>
    </source>
</evidence>
<proteinExistence type="predicted"/>
<comment type="subcellular location">
    <subcellularLocation>
        <location evidence="1">Membrane</location>
        <topology evidence="1">Multi-pass membrane protein</topology>
    </subcellularLocation>
</comment>
<dbReference type="OrthoDB" id="9787732at2"/>
<dbReference type="EMBL" id="FOCQ01000008">
    <property type="protein sequence ID" value="SEN30476.1"/>
    <property type="molecule type" value="Genomic_DNA"/>
</dbReference>
<protein>
    <submittedName>
        <fullName evidence="7">Uncharacterized membrane protein YckC, RDD family</fullName>
    </submittedName>
</protein>
<evidence type="ECO:0000256" key="3">
    <source>
        <dbReference type="ARBA" id="ARBA00022989"/>
    </source>
</evidence>
<feature type="transmembrane region" description="Helical" evidence="5">
    <location>
        <begin position="30"/>
        <end position="50"/>
    </location>
</feature>
<keyword evidence="8" id="KW-1185">Reference proteome</keyword>
<organism evidence="7 8">
    <name type="scientific">Lihuaxuella thermophila</name>
    <dbReference type="NCBI Taxonomy" id="1173111"/>
    <lineage>
        <taxon>Bacteria</taxon>
        <taxon>Bacillati</taxon>
        <taxon>Bacillota</taxon>
        <taxon>Bacilli</taxon>
        <taxon>Bacillales</taxon>
        <taxon>Thermoactinomycetaceae</taxon>
        <taxon>Lihuaxuella</taxon>
    </lineage>
</organism>
<dbReference type="AlphaFoldDB" id="A0A1H8FFT9"/>
<keyword evidence="2 5" id="KW-0812">Transmembrane</keyword>
<dbReference type="PANTHER" id="PTHR38480">
    <property type="entry name" value="SLR0254 PROTEIN"/>
    <property type="match status" value="1"/>
</dbReference>
<dbReference type="Pfam" id="PF06271">
    <property type="entry name" value="RDD"/>
    <property type="match status" value="1"/>
</dbReference>
<sequence length="264" mass="29982">MKNFVIIHTPEHVQIPFSTAGIGTRALAKIIDFFCMGTVMFPLGMFGMLISEMVGQDDMPSILLAIIIFVLSAIPLAYFTCTEYWMKGQTIGKRVMNLRVIQDNGGSPGFLAVFLRNLLQLADLLPGFYLLGMVTIFIHRQEKRLGDIVAGTLVIYEHKKPKELVLEYSSLFLRQEEIEIFKRLAPISGDRFLVLESFLLRRHELHSRVRNELAVKLVQTLWPEIQTDSGHEEAFLEKIYLYLRNTAYLSDAPKLISGSFPVAS</sequence>
<evidence type="ECO:0000313" key="7">
    <source>
        <dbReference type="EMBL" id="SEN30476.1"/>
    </source>
</evidence>
<gene>
    <name evidence="7" type="ORF">SAMN05444955_108173</name>
</gene>
<keyword evidence="3 5" id="KW-1133">Transmembrane helix</keyword>